<feature type="compositionally biased region" description="Basic and acidic residues" evidence="1">
    <location>
        <begin position="1"/>
        <end position="16"/>
    </location>
</feature>
<keyword evidence="3" id="KW-1185">Reference proteome</keyword>
<feature type="region of interest" description="Disordered" evidence="1">
    <location>
        <begin position="1"/>
        <end position="50"/>
    </location>
</feature>
<comment type="caution">
    <text evidence="2">The sequence shown here is derived from an EMBL/GenBank/DDBJ whole genome shotgun (WGS) entry which is preliminary data.</text>
</comment>
<dbReference type="Proteomes" id="UP001476247">
    <property type="component" value="Unassembled WGS sequence"/>
</dbReference>
<dbReference type="EMBL" id="BAABUJ010000054">
    <property type="protein sequence ID" value="GAA5805965.1"/>
    <property type="molecule type" value="Genomic_DNA"/>
</dbReference>
<organism evidence="2 3">
    <name type="scientific">Helicostylum pulchrum</name>
    <dbReference type="NCBI Taxonomy" id="562976"/>
    <lineage>
        <taxon>Eukaryota</taxon>
        <taxon>Fungi</taxon>
        <taxon>Fungi incertae sedis</taxon>
        <taxon>Mucoromycota</taxon>
        <taxon>Mucoromycotina</taxon>
        <taxon>Mucoromycetes</taxon>
        <taxon>Mucorales</taxon>
        <taxon>Mucorineae</taxon>
        <taxon>Mucoraceae</taxon>
        <taxon>Helicostylum</taxon>
    </lineage>
</organism>
<evidence type="ECO:0000256" key="1">
    <source>
        <dbReference type="SAM" id="MobiDB-lite"/>
    </source>
</evidence>
<evidence type="ECO:0000313" key="3">
    <source>
        <dbReference type="Proteomes" id="UP001476247"/>
    </source>
</evidence>
<proteinExistence type="predicted"/>
<gene>
    <name evidence="2" type="ORF">HPULCUR_011492</name>
</gene>
<evidence type="ECO:0000313" key="2">
    <source>
        <dbReference type="EMBL" id="GAA5805965.1"/>
    </source>
</evidence>
<sequence>MDHRGPVAQPERGREEMYDDGEENKYDADILGQAENIPNDEDEIPDPVPDITGINRATAMREGEDEDPEGFMNALFGAEIRSSDSGLNLKLYAAGLRLIYYLVRFCHTGSIHSVIGQLGVSAYTFYDYNRALASVRVGLRRISPVFRQSEDEVVHRTAATMVQEDVDTANEPIQLKFILYKYCLENWDDETKVSPRKDLKEAFARQVQTMFDTLPNLLKYSL</sequence>
<protein>
    <submittedName>
        <fullName evidence="2">Uncharacterized protein</fullName>
    </submittedName>
</protein>
<accession>A0ABP9YG86</accession>
<reference evidence="2 3" key="1">
    <citation type="submission" date="2024-04" db="EMBL/GenBank/DDBJ databases">
        <title>genome sequences of Mucor flavus KT1a and Helicostylum pulchrum KT1b strains isolation_sourced from the surface of a dry-aged beef.</title>
        <authorList>
            <person name="Toyotome T."/>
            <person name="Hosono M."/>
            <person name="Torimaru M."/>
            <person name="Fukuda K."/>
            <person name="Mikami N."/>
        </authorList>
    </citation>
    <scope>NUCLEOTIDE SEQUENCE [LARGE SCALE GENOMIC DNA]</scope>
    <source>
        <strain evidence="2 3">KT1b</strain>
    </source>
</reference>
<name>A0ABP9YG86_9FUNG</name>